<feature type="transmembrane region" description="Helical" evidence="2">
    <location>
        <begin position="68"/>
        <end position="92"/>
    </location>
</feature>
<evidence type="ECO:0000313" key="4">
    <source>
        <dbReference type="EMBL" id="KIL46869.1"/>
    </source>
</evidence>
<dbReference type="RefSeq" id="WP_052474153.1">
    <property type="nucleotide sequence ID" value="NZ_JXRQ01000024.1"/>
</dbReference>
<dbReference type="GO" id="GO:0005886">
    <property type="term" value="C:plasma membrane"/>
    <property type="evidence" value="ECO:0007669"/>
    <property type="project" value="UniProtKB-SubCell"/>
</dbReference>
<dbReference type="Pfam" id="PF02254">
    <property type="entry name" value="TrkA_N"/>
    <property type="match status" value="1"/>
</dbReference>
<dbReference type="Proteomes" id="UP000031950">
    <property type="component" value="Unassembled WGS sequence"/>
</dbReference>
<organism evidence="4 5">
    <name type="scientific">Jeotgalibacillus alimentarius</name>
    <dbReference type="NCBI Taxonomy" id="135826"/>
    <lineage>
        <taxon>Bacteria</taxon>
        <taxon>Bacillati</taxon>
        <taxon>Bacillota</taxon>
        <taxon>Bacilli</taxon>
        <taxon>Bacillales</taxon>
        <taxon>Caryophanaceae</taxon>
        <taxon>Jeotgalibacillus</taxon>
    </lineage>
</organism>
<evidence type="ECO:0000256" key="2">
    <source>
        <dbReference type="SAM" id="Phobius"/>
    </source>
</evidence>
<dbReference type="Pfam" id="PF07885">
    <property type="entry name" value="Ion_trans_2"/>
    <property type="match status" value="1"/>
</dbReference>
<dbReference type="PROSITE" id="PS51201">
    <property type="entry name" value="RCK_N"/>
    <property type="match status" value="1"/>
</dbReference>
<dbReference type="AlphaFoldDB" id="A0A0C2RYJ1"/>
<protein>
    <recommendedName>
        <fullName evidence="3">RCK N-terminal domain-containing protein</fullName>
    </recommendedName>
</protein>
<keyword evidence="2" id="KW-0812">Transmembrane</keyword>
<name>A0A0C2RYJ1_9BACL</name>
<keyword evidence="2" id="KW-1133">Transmembrane helix</keyword>
<dbReference type="InterPro" id="IPR013099">
    <property type="entry name" value="K_chnl_dom"/>
</dbReference>
<comment type="caution">
    <text evidence="4">The sequence shown here is derived from an EMBL/GenBank/DDBJ whole genome shotgun (WGS) entry which is preliminary data.</text>
</comment>
<dbReference type="InterPro" id="IPR036291">
    <property type="entry name" value="NAD(P)-bd_dom_sf"/>
</dbReference>
<proteinExistence type="predicted"/>
<gene>
    <name evidence="4" type="ORF">KP77_24370</name>
</gene>
<feature type="domain" description="RCK N-terminal" evidence="3">
    <location>
        <begin position="109"/>
        <end position="229"/>
    </location>
</feature>
<evidence type="ECO:0000256" key="1">
    <source>
        <dbReference type="ARBA" id="ARBA00004651"/>
    </source>
</evidence>
<evidence type="ECO:0000313" key="5">
    <source>
        <dbReference type="Proteomes" id="UP000031950"/>
    </source>
</evidence>
<dbReference type="PANTHER" id="PTHR43833:SF9">
    <property type="entry name" value="POTASSIUM CHANNEL PROTEIN YUGO-RELATED"/>
    <property type="match status" value="1"/>
</dbReference>
<dbReference type="STRING" id="135826.KP77_24370"/>
<comment type="subcellular location">
    <subcellularLocation>
        <location evidence="1">Cell membrane</location>
        <topology evidence="1">Multi-pass membrane protein</topology>
    </subcellularLocation>
</comment>
<dbReference type="SUPFAM" id="SSF51735">
    <property type="entry name" value="NAD(P)-binding Rossmann-fold domains"/>
    <property type="match status" value="1"/>
</dbReference>
<dbReference type="Gene3D" id="3.40.50.720">
    <property type="entry name" value="NAD(P)-binding Rossmann-like Domain"/>
    <property type="match status" value="1"/>
</dbReference>
<dbReference type="PANTHER" id="PTHR43833">
    <property type="entry name" value="POTASSIUM CHANNEL PROTEIN 2-RELATED-RELATED"/>
    <property type="match status" value="1"/>
</dbReference>
<dbReference type="InterPro" id="IPR050721">
    <property type="entry name" value="Trk_Ktr_HKT_K-transport"/>
</dbReference>
<feature type="transmembrane region" description="Helical" evidence="2">
    <location>
        <begin position="44"/>
        <end position="61"/>
    </location>
</feature>
<dbReference type="PATRIC" id="fig|135826.4.peg.2428"/>
<feature type="transmembrane region" description="Helical" evidence="2">
    <location>
        <begin position="12"/>
        <end position="32"/>
    </location>
</feature>
<dbReference type="EMBL" id="JXRQ01000024">
    <property type="protein sequence ID" value="KIL46869.1"/>
    <property type="molecule type" value="Genomic_DNA"/>
</dbReference>
<evidence type="ECO:0000259" key="3">
    <source>
        <dbReference type="PROSITE" id="PS51201"/>
    </source>
</evidence>
<dbReference type="SUPFAM" id="SSF81324">
    <property type="entry name" value="Voltage-gated potassium channels"/>
    <property type="match status" value="1"/>
</dbReference>
<dbReference type="GO" id="GO:0006813">
    <property type="term" value="P:potassium ion transport"/>
    <property type="evidence" value="ECO:0007669"/>
    <property type="project" value="InterPro"/>
</dbReference>
<dbReference type="OrthoDB" id="9785285at2"/>
<keyword evidence="5" id="KW-1185">Reference proteome</keyword>
<keyword evidence="2" id="KW-0472">Membrane</keyword>
<dbReference type="Gene3D" id="1.10.287.70">
    <property type="match status" value="1"/>
</dbReference>
<dbReference type="InterPro" id="IPR003148">
    <property type="entry name" value="RCK_N"/>
</dbReference>
<accession>A0A0C2RYJ1</accession>
<sequence length="246" mass="27026">MIQHISRLPKWLFVILAVFLLVFSGGITIHLIEPDTFKTIEDGWWWALVTISTLGYGDLVPVSSQGRFFAAVLLLIGAGLLSSYFFMFAAYAVRSQQAYMEGAAGAALVDHVIVVGWNARAFYLISRLENDILIIDQTLNSHPMYEQKHVSFIKGAANHTADLHKACVENAKELIITADQHLNEEAADAQTILTILTAKRLNPSIRCVAELISDQLTEQALAAGADAIVKTKQVIGEALLSQHKPD</sequence>
<reference evidence="4 5" key="1">
    <citation type="submission" date="2015-01" db="EMBL/GenBank/DDBJ databases">
        <title>Genome sequence of Jeotgalibacillus alimentarius.</title>
        <authorList>
            <person name="Goh K.M."/>
            <person name="Chan K.-G."/>
            <person name="Yaakop A.S."/>
            <person name="Ee R."/>
            <person name="Gan H.M."/>
            <person name="Chan C.S."/>
        </authorList>
    </citation>
    <scope>NUCLEOTIDE SEQUENCE [LARGE SCALE GENOMIC DNA]</scope>
    <source>
        <strain evidence="4 5">YKJ-13</strain>
    </source>
</reference>